<dbReference type="GeneID" id="26904117"/>
<proteinExistence type="predicted"/>
<dbReference type="AlphaFoldDB" id="A0A0M9G3L7"/>
<keyword evidence="1" id="KW-1133">Transmembrane helix</keyword>
<keyword evidence="1" id="KW-0812">Transmembrane</keyword>
<organism evidence="2 3">
    <name type="scientific">Leptomonas pyrrhocoris</name>
    <name type="common">Firebug parasite</name>
    <dbReference type="NCBI Taxonomy" id="157538"/>
    <lineage>
        <taxon>Eukaryota</taxon>
        <taxon>Discoba</taxon>
        <taxon>Euglenozoa</taxon>
        <taxon>Kinetoplastea</taxon>
        <taxon>Metakinetoplastina</taxon>
        <taxon>Trypanosomatida</taxon>
        <taxon>Trypanosomatidae</taxon>
        <taxon>Leishmaniinae</taxon>
        <taxon>Leptomonas</taxon>
    </lineage>
</organism>
<dbReference type="VEuPathDB" id="TriTrypDB:LpyrH10_06_1960"/>
<dbReference type="EMBL" id="LGTL01000006">
    <property type="protein sequence ID" value="KPA81469.1"/>
    <property type="molecule type" value="Genomic_DNA"/>
</dbReference>
<comment type="caution">
    <text evidence="2">The sequence shown here is derived from an EMBL/GenBank/DDBJ whole genome shotgun (WGS) entry which is preliminary data.</text>
</comment>
<keyword evidence="1" id="KW-0472">Membrane</keyword>
<name>A0A0M9G3L7_LEPPY</name>
<gene>
    <name evidence="2" type="ORF">ABB37_03826</name>
</gene>
<accession>A0A0M9G3L7</accession>
<dbReference type="RefSeq" id="XP_015659908.1">
    <property type="nucleotide sequence ID" value="XM_015801288.1"/>
</dbReference>
<keyword evidence="3" id="KW-1185">Reference proteome</keyword>
<feature type="transmembrane region" description="Helical" evidence="1">
    <location>
        <begin position="20"/>
        <end position="43"/>
    </location>
</feature>
<dbReference type="Proteomes" id="UP000037923">
    <property type="component" value="Unassembled WGS sequence"/>
</dbReference>
<sequence length="70" mass="7521">MYIVIKGVCSVSCNNNSPFSLFATSLFGDCFLLFFVLFSFILCTCASAIGERSVYVAATSFHEQCVASAA</sequence>
<evidence type="ECO:0000256" key="1">
    <source>
        <dbReference type="SAM" id="Phobius"/>
    </source>
</evidence>
<evidence type="ECO:0000313" key="3">
    <source>
        <dbReference type="Proteomes" id="UP000037923"/>
    </source>
</evidence>
<evidence type="ECO:0000313" key="2">
    <source>
        <dbReference type="EMBL" id="KPA81469.1"/>
    </source>
</evidence>
<protein>
    <submittedName>
        <fullName evidence="2">Uncharacterized protein</fullName>
    </submittedName>
</protein>
<reference evidence="2 3" key="1">
    <citation type="submission" date="2015-07" db="EMBL/GenBank/DDBJ databases">
        <title>High-quality genome of monoxenous trypanosomatid Leptomonas pyrrhocoris.</title>
        <authorList>
            <person name="Flegontov P."/>
            <person name="Butenko A."/>
            <person name="Firsov S."/>
            <person name="Vlcek C."/>
            <person name="Logacheva M.D."/>
            <person name="Field M."/>
            <person name="Filatov D."/>
            <person name="Flegontova O."/>
            <person name="Gerasimov E."/>
            <person name="Jackson A.P."/>
            <person name="Kelly S."/>
            <person name="Opperdoes F."/>
            <person name="O'Reilly A."/>
            <person name="Votypka J."/>
            <person name="Yurchenko V."/>
            <person name="Lukes J."/>
        </authorList>
    </citation>
    <scope>NUCLEOTIDE SEQUENCE [LARGE SCALE GENOMIC DNA]</scope>
    <source>
        <strain evidence="2">H10</strain>
    </source>
</reference>